<dbReference type="RefSeq" id="WP_184849421.1">
    <property type="nucleotide sequence ID" value="NZ_JABZEH010000001.1"/>
</dbReference>
<evidence type="ECO:0000259" key="3">
    <source>
        <dbReference type="Pfam" id="PF25967"/>
    </source>
</evidence>
<evidence type="ECO:0000259" key="4">
    <source>
        <dbReference type="Pfam" id="PF25973"/>
    </source>
</evidence>
<keyword evidence="2" id="KW-0472">Membrane</keyword>
<evidence type="ECO:0000313" key="5">
    <source>
        <dbReference type="EMBL" id="MDB0521438.1"/>
    </source>
</evidence>
<dbReference type="PANTHER" id="PTHR30469:SF15">
    <property type="entry name" value="HLYD FAMILY OF SECRETION PROTEINS"/>
    <property type="match status" value="1"/>
</dbReference>
<comment type="similarity">
    <text evidence="1">Belongs to the membrane fusion protein (MFP) (TC 8.A.1) family.</text>
</comment>
<protein>
    <submittedName>
        <fullName evidence="5">Efflux RND transporter periplasmic adaptor subunit</fullName>
    </submittedName>
</protein>
<feature type="domain" description="Multidrug resistance protein MdtA-like C-terminal permuted SH3" evidence="3">
    <location>
        <begin position="290"/>
        <end position="348"/>
    </location>
</feature>
<feature type="transmembrane region" description="Helical" evidence="2">
    <location>
        <begin position="20"/>
        <end position="38"/>
    </location>
</feature>
<proteinExistence type="inferred from homology"/>
<dbReference type="Proteomes" id="UP001143674">
    <property type="component" value="Unassembled WGS sequence"/>
</dbReference>
<accession>A0AAE3NFH4</accession>
<feature type="domain" description="CzcB-like barrel-sandwich hybrid" evidence="4">
    <location>
        <begin position="82"/>
        <end position="206"/>
    </location>
</feature>
<organism evidence="5 6">
    <name type="scientific">Ralstonia solanacearum</name>
    <name type="common">Pseudomonas solanacearum</name>
    <dbReference type="NCBI Taxonomy" id="305"/>
    <lineage>
        <taxon>Bacteria</taxon>
        <taxon>Pseudomonadati</taxon>
        <taxon>Pseudomonadota</taxon>
        <taxon>Betaproteobacteria</taxon>
        <taxon>Burkholderiales</taxon>
        <taxon>Burkholderiaceae</taxon>
        <taxon>Ralstonia</taxon>
        <taxon>Ralstonia solanacearum species complex</taxon>
    </lineage>
</organism>
<dbReference type="SUPFAM" id="SSF111369">
    <property type="entry name" value="HlyD-like secretion proteins"/>
    <property type="match status" value="1"/>
</dbReference>
<sequence length="369" mass="38360">MNKSPPSTTSTPAILGRKYLIPVALAAVVAAAGILFLAPRSTATAAPEQPATALTVTVAAAAQAQWPVTLDASGAIAPWQEAVIGAQVSGLRLAEIRVNVGDVVKRGQVLAVFDADLLRADEARLKAAWEQAEANRQRALRLKGSGGMSEQEVLQYVTQAEVSKAQLRTTQLQLRYAEVTAPDDGVISARSATVGAVSNSGQELFRMIRQSRLEWRGELTAAQLAQVKPGQRISLALPDGTGATARVRQTAPSLDGQTRLGLVYADIEPGSAARAGMYAKGSVVLAQSPAVIVPAVSVVIRDGRSYVPKLAGADRVTLQAVAVGRRQGDAVEIVSGIAQGDKVVVQGAAFLNDGDVVRVAAAAPARSKV</sequence>
<dbReference type="GO" id="GO:0015562">
    <property type="term" value="F:efflux transmembrane transporter activity"/>
    <property type="evidence" value="ECO:0007669"/>
    <property type="project" value="TreeGrafter"/>
</dbReference>
<dbReference type="InterPro" id="IPR058647">
    <property type="entry name" value="BSH_CzcB-like"/>
</dbReference>
<reference evidence="5" key="1">
    <citation type="submission" date="2021-09" db="EMBL/GenBank/DDBJ databases">
        <title>Genomic analysis of Ralstonia spp.</title>
        <authorList>
            <person name="Aburjaile F."/>
            <person name="Ariute J.C."/>
            <person name="Pais A.K.L."/>
            <person name="Albuquerque G.M.R."/>
            <person name="Silva A.M.F."/>
            <person name="Brenig B."/>
            <person name="Azevedo V."/>
            <person name="Matiuzzi M."/>
            <person name="Ramos R."/>
            <person name="Goes-Neto A."/>
            <person name="Soares S."/>
            <person name="Iseppon A.M.B."/>
            <person name="Souza E."/>
            <person name="Gama M."/>
        </authorList>
    </citation>
    <scope>NUCLEOTIDE SEQUENCE</scope>
    <source>
        <strain evidence="5">B4</strain>
    </source>
</reference>
<dbReference type="Gene3D" id="2.40.50.100">
    <property type="match status" value="1"/>
</dbReference>
<dbReference type="Gene3D" id="2.40.30.170">
    <property type="match status" value="1"/>
</dbReference>
<name>A0AAE3NFH4_RALSL</name>
<comment type="caution">
    <text evidence="5">The sequence shown here is derived from an EMBL/GenBank/DDBJ whole genome shotgun (WGS) entry which is preliminary data.</text>
</comment>
<dbReference type="GO" id="GO:1990281">
    <property type="term" value="C:efflux pump complex"/>
    <property type="evidence" value="ECO:0007669"/>
    <property type="project" value="TreeGrafter"/>
</dbReference>
<gene>
    <name evidence="5" type="ORF">LBW55_07395</name>
</gene>
<dbReference type="InterPro" id="IPR058627">
    <property type="entry name" value="MdtA-like_C"/>
</dbReference>
<dbReference type="Gene3D" id="1.10.287.470">
    <property type="entry name" value="Helix hairpin bin"/>
    <property type="match status" value="1"/>
</dbReference>
<evidence type="ECO:0000256" key="1">
    <source>
        <dbReference type="ARBA" id="ARBA00009477"/>
    </source>
</evidence>
<dbReference type="EMBL" id="JAIVEX010000003">
    <property type="protein sequence ID" value="MDB0521438.1"/>
    <property type="molecule type" value="Genomic_DNA"/>
</dbReference>
<dbReference type="Pfam" id="PF25967">
    <property type="entry name" value="RND-MFP_C"/>
    <property type="match status" value="1"/>
</dbReference>
<dbReference type="NCBIfam" id="TIGR01730">
    <property type="entry name" value="RND_mfp"/>
    <property type="match status" value="1"/>
</dbReference>
<evidence type="ECO:0000313" key="6">
    <source>
        <dbReference type="Proteomes" id="UP001143674"/>
    </source>
</evidence>
<dbReference type="Gene3D" id="2.40.420.20">
    <property type="match status" value="1"/>
</dbReference>
<dbReference type="PANTHER" id="PTHR30469">
    <property type="entry name" value="MULTIDRUG RESISTANCE PROTEIN MDTA"/>
    <property type="match status" value="1"/>
</dbReference>
<dbReference type="Pfam" id="PF25973">
    <property type="entry name" value="BSH_CzcB"/>
    <property type="match status" value="1"/>
</dbReference>
<evidence type="ECO:0000256" key="2">
    <source>
        <dbReference type="SAM" id="Phobius"/>
    </source>
</evidence>
<keyword evidence="2" id="KW-1133">Transmembrane helix</keyword>
<dbReference type="AlphaFoldDB" id="A0AAE3NFH4"/>
<keyword evidence="2" id="KW-0812">Transmembrane</keyword>
<dbReference type="InterPro" id="IPR006143">
    <property type="entry name" value="RND_pump_MFP"/>
</dbReference>